<name>A0A843U4X7_COLES</name>
<comment type="caution">
    <text evidence="1">The sequence shown here is derived from an EMBL/GenBank/DDBJ whole genome shotgun (WGS) entry which is preliminary data.</text>
</comment>
<evidence type="ECO:0000313" key="2">
    <source>
        <dbReference type="Proteomes" id="UP000652761"/>
    </source>
</evidence>
<proteinExistence type="predicted"/>
<evidence type="ECO:0000313" key="1">
    <source>
        <dbReference type="EMBL" id="MQL77040.1"/>
    </source>
</evidence>
<dbReference type="Proteomes" id="UP000652761">
    <property type="component" value="Unassembled WGS sequence"/>
</dbReference>
<dbReference type="EMBL" id="NMUH01000328">
    <property type="protein sequence ID" value="MQL77040.1"/>
    <property type="molecule type" value="Genomic_DNA"/>
</dbReference>
<dbReference type="PANTHER" id="PTHR35304:SF3">
    <property type="entry name" value="CATHEPSIN PROPEPTIDE INHIBITOR DOMAIN-CONTAINING PROTEIN"/>
    <property type="match status" value="1"/>
</dbReference>
<protein>
    <submittedName>
        <fullName evidence="1">Uncharacterized protein</fullName>
    </submittedName>
</protein>
<sequence length="132" mass="14829">MVGSGCMGGSCLDVQAPARACTLKLYRWAESDAEFLKLLSTAGKESSGPSPTPPPTSLCQSQLIFCRQKFLRSYTFSKKEISRGERARRWLQRKEKDLKKECKGRSVTVRASCSNAIRYLFSCMVRVDVVEH</sequence>
<dbReference type="OrthoDB" id="1928091at2759"/>
<dbReference type="PANTHER" id="PTHR35304">
    <property type="entry name" value="OS05G0120300 PROTEIN-RELATED"/>
    <property type="match status" value="1"/>
</dbReference>
<organism evidence="1 2">
    <name type="scientific">Colocasia esculenta</name>
    <name type="common">Wild taro</name>
    <name type="synonym">Arum esculentum</name>
    <dbReference type="NCBI Taxonomy" id="4460"/>
    <lineage>
        <taxon>Eukaryota</taxon>
        <taxon>Viridiplantae</taxon>
        <taxon>Streptophyta</taxon>
        <taxon>Embryophyta</taxon>
        <taxon>Tracheophyta</taxon>
        <taxon>Spermatophyta</taxon>
        <taxon>Magnoliopsida</taxon>
        <taxon>Liliopsida</taxon>
        <taxon>Araceae</taxon>
        <taxon>Aroideae</taxon>
        <taxon>Colocasieae</taxon>
        <taxon>Colocasia</taxon>
    </lineage>
</organism>
<gene>
    <name evidence="1" type="ORF">Taro_009440</name>
</gene>
<keyword evidence="2" id="KW-1185">Reference proteome</keyword>
<reference evidence="1" key="1">
    <citation type="submission" date="2017-07" db="EMBL/GenBank/DDBJ databases">
        <title>Taro Niue Genome Assembly and Annotation.</title>
        <authorList>
            <person name="Atibalentja N."/>
            <person name="Keating K."/>
            <person name="Fields C.J."/>
        </authorList>
    </citation>
    <scope>NUCLEOTIDE SEQUENCE</scope>
    <source>
        <strain evidence="1">Niue_2</strain>
        <tissue evidence="1">Leaf</tissue>
    </source>
</reference>
<dbReference type="AlphaFoldDB" id="A0A843U4X7"/>
<accession>A0A843U4X7</accession>